<evidence type="ECO:0000259" key="6">
    <source>
        <dbReference type="PROSITE" id="PS51710"/>
    </source>
</evidence>
<evidence type="ECO:0000313" key="7">
    <source>
        <dbReference type="EMBL" id="OHA08833.1"/>
    </source>
</evidence>
<dbReference type="STRING" id="1802280.A3B37_00590"/>
<dbReference type="PRINTS" id="PR00326">
    <property type="entry name" value="GTP1OBG"/>
</dbReference>
<keyword evidence="4" id="KW-0460">Magnesium</keyword>
<reference evidence="7 8" key="1">
    <citation type="journal article" date="2016" name="Nat. Commun.">
        <title>Thousands of microbial genomes shed light on interconnected biogeochemical processes in an aquifer system.</title>
        <authorList>
            <person name="Anantharaman K."/>
            <person name="Brown C.T."/>
            <person name="Hug L.A."/>
            <person name="Sharon I."/>
            <person name="Castelle C.J."/>
            <person name="Probst A.J."/>
            <person name="Thomas B.C."/>
            <person name="Singh A."/>
            <person name="Wilkins M.J."/>
            <person name="Karaoz U."/>
            <person name="Brodie E.L."/>
            <person name="Williams K.H."/>
            <person name="Hubbard S.S."/>
            <person name="Banfield J.F."/>
        </authorList>
    </citation>
    <scope>NUCLEOTIDE SEQUENCE [LARGE SCALE GENOMIC DNA]</scope>
</reference>
<evidence type="ECO:0000256" key="4">
    <source>
        <dbReference type="ARBA" id="ARBA00022842"/>
    </source>
</evidence>
<dbReference type="Gene3D" id="3.10.20.30">
    <property type="match status" value="1"/>
</dbReference>
<accession>A0A1G2LB21</accession>
<dbReference type="NCBIfam" id="TIGR00092">
    <property type="entry name" value="redox-regulated ATPase YchF"/>
    <property type="match status" value="1"/>
</dbReference>
<proteinExistence type="inferred from homology"/>
<evidence type="ECO:0000256" key="5">
    <source>
        <dbReference type="HAMAP-Rule" id="MF_00944"/>
    </source>
</evidence>
<dbReference type="InterPro" id="IPR041706">
    <property type="entry name" value="YchF_N"/>
</dbReference>
<dbReference type="GO" id="GO:0005737">
    <property type="term" value="C:cytoplasm"/>
    <property type="evidence" value="ECO:0007669"/>
    <property type="project" value="TreeGrafter"/>
</dbReference>
<dbReference type="PANTHER" id="PTHR23305:SF18">
    <property type="entry name" value="OBG-TYPE G DOMAIN-CONTAINING PROTEIN"/>
    <property type="match status" value="1"/>
</dbReference>
<dbReference type="CDD" id="cd01900">
    <property type="entry name" value="YchF"/>
    <property type="match status" value="1"/>
</dbReference>
<dbReference type="EMBL" id="MHQS01000010">
    <property type="protein sequence ID" value="OHA08833.1"/>
    <property type="molecule type" value="Genomic_DNA"/>
</dbReference>
<comment type="caution">
    <text evidence="7">The sequence shown here is derived from an EMBL/GenBank/DDBJ whole genome shotgun (WGS) entry which is preliminary data.</text>
</comment>
<dbReference type="PROSITE" id="PS51710">
    <property type="entry name" value="G_OBG"/>
    <property type="match status" value="1"/>
</dbReference>
<dbReference type="GO" id="GO:0046872">
    <property type="term" value="F:metal ion binding"/>
    <property type="evidence" value="ECO:0007669"/>
    <property type="project" value="UniProtKB-KW"/>
</dbReference>
<dbReference type="InterPro" id="IPR013029">
    <property type="entry name" value="YchF_C"/>
</dbReference>
<feature type="domain" description="OBG-type G" evidence="6">
    <location>
        <begin position="3"/>
        <end position="286"/>
    </location>
</feature>
<dbReference type="PIRSF" id="PIRSF006641">
    <property type="entry name" value="CHP00092"/>
    <property type="match status" value="1"/>
</dbReference>
<dbReference type="Proteomes" id="UP000176705">
    <property type="component" value="Unassembled WGS sequence"/>
</dbReference>
<dbReference type="Gene3D" id="3.40.50.300">
    <property type="entry name" value="P-loop containing nucleotide triphosphate hydrolases"/>
    <property type="match status" value="1"/>
</dbReference>
<dbReference type="HAMAP" id="MF_00944">
    <property type="entry name" value="YchF_OLA1_ATPase"/>
    <property type="match status" value="1"/>
</dbReference>
<dbReference type="PANTHER" id="PTHR23305">
    <property type="entry name" value="OBG GTPASE FAMILY"/>
    <property type="match status" value="1"/>
</dbReference>
<feature type="binding site" evidence="5">
    <location>
        <begin position="12"/>
        <end position="17"/>
    </location>
    <ligand>
        <name>ATP</name>
        <dbReference type="ChEBI" id="CHEBI:30616"/>
    </ligand>
</feature>
<dbReference type="GO" id="GO:0016887">
    <property type="term" value="F:ATP hydrolysis activity"/>
    <property type="evidence" value="ECO:0007669"/>
    <property type="project" value="UniProtKB-UniRule"/>
</dbReference>
<dbReference type="InterPro" id="IPR027417">
    <property type="entry name" value="P-loop_NTPase"/>
</dbReference>
<protein>
    <recommendedName>
        <fullName evidence="5">Ribosome-binding ATPase YchF</fullName>
    </recommendedName>
</protein>
<gene>
    <name evidence="5" type="primary">ychF</name>
    <name evidence="7" type="ORF">A3B37_00590</name>
</gene>
<keyword evidence="2 5" id="KW-0547">Nucleotide-binding</keyword>
<dbReference type="FunFam" id="1.10.150.300:FF:000001">
    <property type="entry name" value="Ribosome-binding ATPase YchF"/>
    <property type="match status" value="1"/>
</dbReference>
<dbReference type="InterPro" id="IPR012675">
    <property type="entry name" value="Beta-grasp_dom_sf"/>
</dbReference>
<dbReference type="SUPFAM" id="SSF81271">
    <property type="entry name" value="TGS-like"/>
    <property type="match status" value="1"/>
</dbReference>
<evidence type="ECO:0000256" key="2">
    <source>
        <dbReference type="ARBA" id="ARBA00022741"/>
    </source>
</evidence>
<keyword evidence="3 5" id="KW-0067">ATP-binding</keyword>
<dbReference type="AlphaFoldDB" id="A0A1G2LB21"/>
<dbReference type="GO" id="GO:0043023">
    <property type="term" value="F:ribosomal large subunit binding"/>
    <property type="evidence" value="ECO:0007669"/>
    <property type="project" value="UniProtKB-UniRule"/>
</dbReference>
<dbReference type="GO" id="GO:0005524">
    <property type="term" value="F:ATP binding"/>
    <property type="evidence" value="ECO:0007669"/>
    <property type="project" value="UniProtKB-UniRule"/>
</dbReference>
<dbReference type="InterPro" id="IPR006073">
    <property type="entry name" value="GTP-bd"/>
</dbReference>
<evidence type="ECO:0000256" key="1">
    <source>
        <dbReference type="ARBA" id="ARBA00022723"/>
    </source>
</evidence>
<dbReference type="GO" id="GO:0005525">
    <property type="term" value="F:GTP binding"/>
    <property type="evidence" value="ECO:0007669"/>
    <property type="project" value="InterPro"/>
</dbReference>
<name>A0A1G2LB21_9BACT</name>
<dbReference type="SUPFAM" id="SSF52540">
    <property type="entry name" value="P-loop containing nucleoside triphosphate hydrolases"/>
    <property type="match status" value="1"/>
</dbReference>
<dbReference type="InterPro" id="IPR023192">
    <property type="entry name" value="TGS-like_dom_sf"/>
</dbReference>
<keyword evidence="1" id="KW-0479">Metal-binding</keyword>
<dbReference type="Pfam" id="PF01926">
    <property type="entry name" value="MMR_HSR1"/>
    <property type="match status" value="1"/>
</dbReference>
<dbReference type="InterPro" id="IPR012676">
    <property type="entry name" value="TGS-like"/>
</dbReference>
<dbReference type="Pfam" id="PF06071">
    <property type="entry name" value="YchF-GTPase_C"/>
    <property type="match status" value="1"/>
</dbReference>
<dbReference type="Gene3D" id="1.10.150.300">
    <property type="entry name" value="TGS-like domain"/>
    <property type="match status" value="1"/>
</dbReference>
<dbReference type="InterPro" id="IPR004396">
    <property type="entry name" value="ATPase_YchF/OLA1"/>
</dbReference>
<comment type="similarity">
    <text evidence="5">Belongs to the TRAFAC class OBG-HflX-like GTPase superfamily. OBG GTPase family. YchF/OLA1 subfamily.</text>
</comment>
<comment type="function">
    <text evidence="5">ATPase that binds to both the 70S ribosome and the 50S ribosomal subunit in a nucleotide-independent manner.</text>
</comment>
<dbReference type="InterPro" id="IPR031167">
    <property type="entry name" value="G_OBG"/>
</dbReference>
<sequence>MSLKIGIVGLPNVGKSTLFRALTRKQVAVENYPFVTIEPNVGVVEVPDERVEKLAALSKSAKKIHAVVEFVDIAGLVKGAAEGQGLGNKFLSHIREVDAIAEVVRVFEDPNTIHVSGAINPLSDIETIGVELVLKDLETVSLRLETAEKRAKSGEERETGNRELLRRIKEYLNAGTDLPNLNTIVDKLGEREQEAADGLFRELSLLTAKPRILVFNASEKQVQETWQPSAELRQAIGNDPWLVISAKVEDEVNSLAPEEKAEYLKSIGLVESGLDRLIKIGYETLGLITFLTTGEDETRAWTIPAGSPAPRAGRAIHSDFEQKFIRAEVIAYGKIIEAGALARARDLGWLRTEGREYVIQDGDVVEFKI</sequence>
<dbReference type="FunFam" id="3.10.20.30:FF:000001">
    <property type="entry name" value="Ribosome-binding ATPase YchF"/>
    <property type="match status" value="1"/>
</dbReference>
<evidence type="ECO:0000256" key="3">
    <source>
        <dbReference type="ARBA" id="ARBA00022840"/>
    </source>
</evidence>
<evidence type="ECO:0000313" key="8">
    <source>
        <dbReference type="Proteomes" id="UP000176705"/>
    </source>
</evidence>
<organism evidence="7 8">
    <name type="scientific">Candidatus Sungbacteria bacterium RIFCSPLOWO2_01_FULL_59_16</name>
    <dbReference type="NCBI Taxonomy" id="1802280"/>
    <lineage>
        <taxon>Bacteria</taxon>
        <taxon>Candidatus Sungiibacteriota</taxon>
    </lineage>
</organism>